<reference evidence="3 4" key="1">
    <citation type="submission" date="2016-02" db="EMBL/GenBank/DDBJ databases">
        <title>Draft genome sequence of Polaribacter atrinae KACC17473.</title>
        <authorList>
            <person name="Shin S.-K."/>
            <person name="Yi H."/>
        </authorList>
    </citation>
    <scope>NUCLEOTIDE SEQUENCE [LARGE SCALE GENOMIC DNA]</scope>
    <source>
        <strain evidence="3 4">KACC 17473</strain>
    </source>
</reference>
<dbReference type="Pfam" id="PF14240">
    <property type="entry name" value="YHYH"/>
    <property type="match status" value="2"/>
</dbReference>
<name>A0A176TCH3_9FLAO</name>
<feature type="signal peptide" evidence="1">
    <location>
        <begin position="1"/>
        <end position="21"/>
    </location>
</feature>
<dbReference type="PANTHER" id="PTHR30289">
    <property type="entry name" value="UNCHARACTERIZED PROTEIN YBCL-RELATED"/>
    <property type="match status" value="1"/>
</dbReference>
<gene>
    <name evidence="3" type="ORF">LPB303_09325</name>
</gene>
<proteinExistence type="predicted"/>
<feature type="domain" description="YHYH" evidence="2">
    <location>
        <begin position="206"/>
        <end position="244"/>
    </location>
</feature>
<dbReference type="AlphaFoldDB" id="A0A176TCH3"/>
<dbReference type="PANTHER" id="PTHR30289:SF8">
    <property type="entry name" value="YHYH DOMAIN-CONTAINING PROTEIN"/>
    <property type="match status" value="1"/>
</dbReference>
<dbReference type="STRING" id="1333662.LPB303_09325"/>
<keyword evidence="1" id="KW-0732">Signal</keyword>
<dbReference type="Proteomes" id="UP000076923">
    <property type="component" value="Unassembled WGS sequence"/>
</dbReference>
<evidence type="ECO:0000313" key="4">
    <source>
        <dbReference type="Proteomes" id="UP000076923"/>
    </source>
</evidence>
<evidence type="ECO:0000313" key="3">
    <source>
        <dbReference type="EMBL" id="OAD45126.1"/>
    </source>
</evidence>
<protein>
    <recommendedName>
        <fullName evidence="2">YHYH domain-containing protein</fullName>
    </recommendedName>
</protein>
<accession>A0A176TCH3</accession>
<dbReference type="EMBL" id="LVWE01000032">
    <property type="protein sequence ID" value="OAD45126.1"/>
    <property type="molecule type" value="Genomic_DNA"/>
</dbReference>
<sequence>MIFKNQSAVVLSIFTFLAIFACTSSTDVEEEAEVEVTTDYDITPVLTMFDNIDAITYALNGNTVTFTTTDVPNHTSPYFETSNDLYEAYNGTNTDWNKNPNVIAEQNVTITIPLNPSAATINQATSLGPIGITRNGIVFYNQYAGPNEQVLTDEINSFDQYLGHPTGTNQYHYHIEPTYLTAKYGSDSFLGLLADGFPVYGPTENGSTITNADLDDFHGHTTATVDFPDGIYHYHITTEAPYINGNGFYGTPGNIRN</sequence>
<feature type="domain" description="YHYH" evidence="2">
    <location>
        <begin position="110"/>
        <end position="203"/>
    </location>
</feature>
<feature type="chain" id="PRO_5008049790" description="YHYH domain-containing protein" evidence="1">
    <location>
        <begin position="22"/>
        <end position="257"/>
    </location>
</feature>
<evidence type="ECO:0000259" key="2">
    <source>
        <dbReference type="Pfam" id="PF14240"/>
    </source>
</evidence>
<dbReference type="RefSeq" id="WP_068449757.1">
    <property type="nucleotide sequence ID" value="NZ_CP150660.1"/>
</dbReference>
<keyword evidence="4" id="KW-1185">Reference proteome</keyword>
<comment type="caution">
    <text evidence="3">The sequence shown here is derived from an EMBL/GenBank/DDBJ whole genome shotgun (WGS) entry which is preliminary data.</text>
</comment>
<dbReference type="OrthoDB" id="665834at2"/>
<dbReference type="PROSITE" id="PS51257">
    <property type="entry name" value="PROKAR_LIPOPROTEIN"/>
    <property type="match status" value="1"/>
</dbReference>
<organism evidence="3 4">
    <name type="scientific">Polaribacter atrinae</name>
    <dbReference type="NCBI Taxonomy" id="1333662"/>
    <lineage>
        <taxon>Bacteria</taxon>
        <taxon>Pseudomonadati</taxon>
        <taxon>Bacteroidota</taxon>
        <taxon>Flavobacteriia</taxon>
        <taxon>Flavobacteriales</taxon>
        <taxon>Flavobacteriaceae</taxon>
    </lineage>
</organism>
<dbReference type="InterPro" id="IPR025924">
    <property type="entry name" value="YHYH_dom"/>
</dbReference>
<evidence type="ECO:0000256" key="1">
    <source>
        <dbReference type="SAM" id="SignalP"/>
    </source>
</evidence>